<keyword evidence="8" id="KW-1185">Reference proteome</keyword>
<feature type="transmembrane region" description="Helical" evidence="5">
    <location>
        <begin position="189"/>
        <end position="210"/>
    </location>
</feature>
<gene>
    <name evidence="7" type="ORF">FHP25_22960</name>
</gene>
<dbReference type="PANTHER" id="PTHR32322:SF9">
    <property type="entry name" value="AMINO-ACID METABOLITE EFFLUX PUMP-RELATED"/>
    <property type="match status" value="1"/>
</dbReference>
<dbReference type="EMBL" id="VDUZ01000028">
    <property type="protein sequence ID" value="TXL73058.1"/>
    <property type="molecule type" value="Genomic_DNA"/>
</dbReference>
<name>A0A5C8PGZ3_9HYPH</name>
<dbReference type="SUPFAM" id="SSF103481">
    <property type="entry name" value="Multidrug resistance efflux transporter EmrE"/>
    <property type="match status" value="2"/>
</dbReference>
<dbReference type="GO" id="GO:0016020">
    <property type="term" value="C:membrane"/>
    <property type="evidence" value="ECO:0007669"/>
    <property type="project" value="UniProtKB-SubCell"/>
</dbReference>
<dbReference type="OrthoDB" id="9810556at2"/>
<accession>A0A5C8PGZ3</accession>
<evidence type="ECO:0000259" key="6">
    <source>
        <dbReference type="Pfam" id="PF00892"/>
    </source>
</evidence>
<proteinExistence type="predicted"/>
<reference evidence="7 8" key="1">
    <citation type="submission" date="2019-06" db="EMBL/GenBank/DDBJ databases">
        <title>New taxonomy in bacterial strain CC-CFT640, isolated from vineyard.</title>
        <authorList>
            <person name="Lin S.-Y."/>
            <person name="Tsai C.-F."/>
            <person name="Young C.-C."/>
        </authorList>
    </citation>
    <scope>NUCLEOTIDE SEQUENCE [LARGE SCALE GENOMIC DNA]</scope>
    <source>
        <strain evidence="7 8">CC-CFT640</strain>
    </source>
</reference>
<dbReference type="AlphaFoldDB" id="A0A5C8PGZ3"/>
<evidence type="ECO:0000313" key="8">
    <source>
        <dbReference type="Proteomes" id="UP000321638"/>
    </source>
</evidence>
<dbReference type="Pfam" id="PF00892">
    <property type="entry name" value="EamA"/>
    <property type="match status" value="2"/>
</dbReference>
<keyword evidence="4 5" id="KW-0472">Membrane</keyword>
<feature type="transmembrane region" description="Helical" evidence="5">
    <location>
        <begin position="100"/>
        <end position="121"/>
    </location>
</feature>
<feature type="domain" description="EamA" evidence="6">
    <location>
        <begin position="15"/>
        <end position="145"/>
    </location>
</feature>
<dbReference type="InterPro" id="IPR037185">
    <property type="entry name" value="EmrE-like"/>
</dbReference>
<feature type="transmembrane region" description="Helical" evidence="5">
    <location>
        <begin position="73"/>
        <end position="94"/>
    </location>
</feature>
<evidence type="ECO:0000256" key="1">
    <source>
        <dbReference type="ARBA" id="ARBA00004141"/>
    </source>
</evidence>
<evidence type="ECO:0000256" key="4">
    <source>
        <dbReference type="ARBA" id="ARBA00023136"/>
    </source>
</evidence>
<keyword evidence="2 5" id="KW-0812">Transmembrane</keyword>
<feature type="transmembrane region" description="Helical" evidence="5">
    <location>
        <begin position="133"/>
        <end position="154"/>
    </location>
</feature>
<keyword evidence="3 5" id="KW-1133">Transmembrane helix</keyword>
<feature type="transmembrane region" description="Helical" evidence="5">
    <location>
        <begin position="160"/>
        <end position="177"/>
    </location>
</feature>
<dbReference type="InterPro" id="IPR050638">
    <property type="entry name" value="AA-Vitamin_Transporters"/>
</dbReference>
<protein>
    <submittedName>
        <fullName evidence="7">DMT family transporter</fullName>
    </submittedName>
</protein>
<feature type="transmembrane region" description="Helical" evidence="5">
    <location>
        <begin position="12"/>
        <end position="35"/>
    </location>
</feature>
<evidence type="ECO:0000256" key="3">
    <source>
        <dbReference type="ARBA" id="ARBA00022989"/>
    </source>
</evidence>
<organism evidence="7 8">
    <name type="scientific">Vineibacter terrae</name>
    <dbReference type="NCBI Taxonomy" id="2586908"/>
    <lineage>
        <taxon>Bacteria</taxon>
        <taxon>Pseudomonadati</taxon>
        <taxon>Pseudomonadota</taxon>
        <taxon>Alphaproteobacteria</taxon>
        <taxon>Hyphomicrobiales</taxon>
        <taxon>Vineibacter</taxon>
    </lineage>
</organism>
<feature type="transmembrane region" description="Helical" evidence="5">
    <location>
        <begin position="254"/>
        <end position="274"/>
    </location>
</feature>
<dbReference type="PANTHER" id="PTHR32322">
    <property type="entry name" value="INNER MEMBRANE TRANSPORTER"/>
    <property type="match status" value="1"/>
</dbReference>
<dbReference type="InterPro" id="IPR000620">
    <property type="entry name" value="EamA_dom"/>
</dbReference>
<feature type="domain" description="EamA" evidence="6">
    <location>
        <begin position="160"/>
        <end position="294"/>
    </location>
</feature>
<feature type="transmembrane region" description="Helical" evidence="5">
    <location>
        <begin position="41"/>
        <end position="61"/>
    </location>
</feature>
<evidence type="ECO:0000313" key="7">
    <source>
        <dbReference type="EMBL" id="TXL73058.1"/>
    </source>
</evidence>
<dbReference type="Proteomes" id="UP000321638">
    <property type="component" value="Unassembled WGS sequence"/>
</dbReference>
<evidence type="ECO:0000256" key="2">
    <source>
        <dbReference type="ARBA" id="ARBA00022692"/>
    </source>
</evidence>
<feature type="transmembrane region" description="Helical" evidence="5">
    <location>
        <begin position="280"/>
        <end position="300"/>
    </location>
</feature>
<sequence>MSSPAARSMNGLEWLLLISLSVLWGGSFLFGKIAVAEMAPLSVSLGRVALAALALNLLLLARGQHLPLGRASWRAFLGMGLLNNAVPFTLIFWGQVHIGAGLASILNATTPLWTVVVAHLLTTDEKMNAGKLLGVLLGIAGVAALIGPSALAGIGGDVPAMIAVVLATLSYACAGIFGRRFARMGLAPLSVATGQVTAATAIMLPLVLLVDRPWTAAAPGSAAVAALVGLALASTALAYVIYFRVLATAGATNLLLVTFLIPPSALAFGVTLLGEHVLPRHLLGLALIGGGLVAIDGRVWRRLRHRSA</sequence>
<comment type="caution">
    <text evidence="7">The sequence shown here is derived from an EMBL/GenBank/DDBJ whole genome shotgun (WGS) entry which is preliminary data.</text>
</comment>
<comment type="subcellular location">
    <subcellularLocation>
        <location evidence="1">Membrane</location>
        <topology evidence="1">Multi-pass membrane protein</topology>
    </subcellularLocation>
</comment>
<evidence type="ECO:0000256" key="5">
    <source>
        <dbReference type="SAM" id="Phobius"/>
    </source>
</evidence>
<feature type="transmembrane region" description="Helical" evidence="5">
    <location>
        <begin position="222"/>
        <end position="242"/>
    </location>
</feature>